<gene>
    <name evidence="3" type="ORF">J2S41_001616</name>
</gene>
<comment type="caution">
    <text evidence="3">The sequence shown here is derived from an EMBL/GenBank/DDBJ whole genome shotgun (WGS) entry which is preliminary data.</text>
</comment>
<accession>A0AAE3YJ73</accession>
<dbReference type="Proteomes" id="UP001183643">
    <property type="component" value="Unassembled WGS sequence"/>
</dbReference>
<dbReference type="Gene3D" id="3.90.180.10">
    <property type="entry name" value="Medium-chain alcohol dehydrogenases, catalytic domain"/>
    <property type="match status" value="1"/>
</dbReference>
<dbReference type="InterPro" id="IPR013154">
    <property type="entry name" value="ADH-like_N"/>
</dbReference>
<evidence type="ECO:0000259" key="2">
    <source>
        <dbReference type="SMART" id="SM00829"/>
    </source>
</evidence>
<dbReference type="Gene3D" id="3.40.50.720">
    <property type="entry name" value="NAD(P)-binding Rossmann-like Domain"/>
    <property type="match status" value="1"/>
</dbReference>
<dbReference type="SUPFAM" id="SSF51735">
    <property type="entry name" value="NAD(P)-binding Rossmann-fold domains"/>
    <property type="match status" value="1"/>
</dbReference>
<dbReference type="GO" id="GO:0016491">
    <property type="term" value="F:oxidoreductase activity"/>
    <property type="evidence" value="ECO:0007669"/>
    <property type="project" value="InterPro"/>
</dbReference>
<dbReference type="InterPro" id="IPR036291">
    <property type="entry name" value="NAD(P)-bd_dom_sf"/>
</dbReference>
<dbReference type="PANTHER" id="PTHR44154:SF1">
    <property type="entry name" value="QUINONE OXIDOREDUCTASE"/>
    <property type="match status" value="1"/>
</dbReference>
<keyword evidence="4" id="KW-1185">Reference proteome</keyword>
<proteinExistence type="predicted"/>
<dbReference type="PANTHER" id="PTHR44154">
    <property type="entry name" value="QUINONE OXIDOREDUCTASE"/>
    <property type="match status" value="1"/>
</dbReference>
<reference evidence="3" key="1">
    <citation type="submission" date="2023-07" db="EMBL/GenBank/DDBJ databases">
        <title>Sequencing the genomes of 1000 actinobacteria strains.</title>
        <authorList>
            <person name="Klenk H.-P."/>
        </authorList>
    </citation>
    <scope>NUCLEOTIDE SEQUENCE</scope>
    <source>
        <strain evidence="3">DSM 44707</strain>
    </source>
</reference>
<dbReference type="CDD" id="cd05289">
    <property type="entry name" value="MDR_like_2"/>
    <property type="match status" value="1"/>
</dbReference>
<keyword evidence="1" id="KW-0521">NADP</keyword>
<evidence type="ECO:0000313" key="3">
    <source>
        <dbReference type="EMBL" id="MDR7274838.1"/>
    </source>
</evidence>
<organism evidence="3 4">
    <name type="scientific">Catenuloplanes atrovinosus</name>
    <dbReference type="NCBI Taxonomy" id="137266"/>
    <lineage>
        <taxon>Bacteria</taxon>
        <taxon>Bacillati</taxon>
        <taxon>Actinomycetota</taxon>
        <taxon>Actinomycetes</taxon>
        <taxon>Micromonosporales</taxon>
        <taxon>Micromonosporaceae</taxon>
        <taxon>Catenuloplanes</taxon>
    </lineage>
</organism>
<feature type="domain" description="Enoyl reductase (ER)" evidence="2">
    <location>
        <begin position="10"/>
        <end position="290"/>
    </location>
</feature>
<dbReference type="InterPro" id="IPR051603">
    <property type="entry name" value="Zinc-ADH_QOR/CCCR"/>
</dbReference>
<dbReference type="InterPro" id="IPR020843">
    <property type="entry name" value="ER"/>
</dbReference>
<dbReference type="SUPFAM" id="SSF50129">
    <property type="entry name" value="GroES-like"/>
    <property type="match status" value="1"/>
</dbReference>
<dbReference type="Pfam" id="PF13602">
    <property type="entry name" value="ADH_zinc_N_2"/>
    <property type="match status" value="1"/>
</dbReference>
<name>A0AAE3YJ73_9ACTN</name>
<dbReference type="AlphaFoldDB" id="A0AAE3YJ73"/>
<evidence type="ECO:0000313" key="4">
    <source>
        <dbReference type="Proteomes" id="UP001183643"/>
    </source>
</evidence>
<dbReference type="RefSeq" id="WP_310365026.1">
    <property type="nucleotide sequence ID" value="NZ_JAVDYB010000001.1"/>
</dbReference>
<dbReference type="Pfam" id="PF08240">
    <property type="entry name" value="ADH_N"/>
    <property type="match status" value="1"/>
</dbReference>
<dbReference type="EMBL" id="JAVDYB010000001">
    <property type="protein sequence ID" value="MDR7274838.1"/>
    <property type="molecule type" value="Genomic_DNA"/>
</dbReference>
<dbReference type="InterPro" id="IPR011032">
    <property type="entry name" value="GroES-like_sf"/>
</dbReference>
<protein>
    <submittedName>
        <fullName evidence="3">NADPH:quinone reductase-like Zn-dependent oxidoreductase</fullName>
    </submittedName>
</protein>
<sequence>MKALRFAEFGPPEVLSVVETPAPHAGPGRVRIAVRAAGVTAADSRIRAGAAPVPLPRIPGLDAAGVIDQVGEDVRGYRAGDEVFGIAPGGACAEHAVLTHFARKPPTMPWAEAAGLPTAAEAALRAIETLRPAPGDVLLINGAAGAAGLAAAQLARARGLLVVGLAAPGAHDLLRRAGAAPVAPGPGLPDRLRALVPDGIDCVFDAAGTVTPDLVALAGAADRVVTSGPAGGTGVLSLASDAPRRAWHALAEAAGLFERGEFRLPVDRTLPLSEAPEAHRLSESGHRLALIL</sequence>
<evidence type="ECO:0000256" key="1">
    <source>
        <dbReference type="ARBA" id="ARBA00022857"/>
    </source>
</evidence>
<dbReference type="SMART" id="SM00829">
    <property type="entry name" value="PKS_ER"/>
    <property type="match status" value="1"/>
</dbReference>